<keyword evidence="2" id="KW-1185">Reference proteome</keyword>
<proteinExistence type="predicted"/>
<accession>A0AAV7QI72</accession>
<gene>
    <name evidence="1" type="ORF">NDU88_006504</name>
</gene>
<evidence type="ECO:0000313" key="2">
    <source>
        <dbReference type="Proteomes" id="UP001066276"/>
    </source>
</evidence>
<dbReference type="AlphaFoldDB" id="A0AAV7QI72"/>
<sequence length="201" mass="22187">MAQSRMRKCTVPESHRPRHFRVRPLVPHPLRGPREGPSLFCGCGLGSWGPGTTWTRRDQEDDEGMLCLFCDPLRRRSSSPHLPHLGCILLCMPHRDPAAEASWKPLLLNRMGSSLDLRGIGAFWKPCLGLTPTPALRPLFRGILRASPGALLRRVSAPGPLQNQRCSGASPAPSGWNLFMRHCLQAAPDPLLPGDIFRGLI</sequence>
<comment type="caution">
    <text evidence="1">The sequence shown here is derived from an EMBL/GenBank/DDBJ whole genome shotgun (WGS) entry which is preliminary data.</text>
</comment>
<dbReference type="EMBL" id="JANPWB010000010">
    <property type="protein sequence ID" value="KAJ1140144.1"/>
    <property type="molecule type" value="Genomic_DNA"/>
</dbReference>
<protein>
    <submittedName>
        <fullName evidence="1">Uncharacterized protein</fullName>
    </submittedName>
</protein>
<reference evidence="1" key="1">
    <citation type="journal article" date="2022" name="bioRxiv">
        <title>Sequencing and chromosome-scale assembly of the giantPleurodeles waltlgenome.</title>
        <authorList>
            <person name="Brown T."/>
            <person name="Elewa A."/>
            <person name="Iarovenko S."/>
            <person name="Subramanian E."/>
            <person name="Araus A.J."/>
            <person name="Petzold A."/>
            <person name="Susuki M."/>
            <person name="Suzuki K.-i.T."/>
            <person name="Hayashi T."/>
            <person name="Toyoda A."/>
            <person name="Oliveira C."/>
            <person name="Osipova E."/>
            <person name="Leigh N.D."/>
            <person name="Simon A."/>
            <person name="Yun M.H."/>
        </authorList>
    </citation>
    <scope>NUCLEOTIDE SEQUENCE</scope>
    <source>
        <strain evidence="1">20211129_DDA</strain>
        <tissue evidence="1">Liver</tissue>
    </source>
</reference>
<dbReference type="Proteomes" id="UP001066276">
    <property type="component" value="Chromosome 6"/>
</dbReference>
<evidence type="ECO:0000313" key="1">
    <source>
        <dbReference type="EMBL" id="KAJ1140144.1"/>
    </source>
</evidence>
<name>A0AAV7QI72_PLEWA</name>
<organism evidence="1 2">
    <name type="scientific">Pleurodeles waltl</name>
    <name type="common">Iberian ribbed newt</name>
    <dbReference type="NCBI Taxonomy" id="8319"/>
    <lineage>
        <taxon>Eukaryota</taxon>
        <taxon>Metazoa</taxon>
        <taxon>Chordata</taxon>
        <taxon>Craniata</taxon>
        <taxon>Vertebrata</taxon>
        <taxon>Euteleostomi</taxon>
        <taxon>Amphibia</taxon>
        <taxon>Batrachia</taxon>
        <taxon>Caudata</taxon>
        <taxon>Salamandroidea</taxon>
        <taxon>Salamandridae</taxon>
        <taxon>Pleurodelinae</taxon>
        <taxon>Pleurodeles</taxon>
    </lineage>
</organism>